<keyword evidence="6" id="KW-1185">Reference proteome</keyword>
<dbReference type="InterPro" id="IPR000259">
    <property type="entry name" value="Adhesion_dom_fimbrial"/>
</dbReference>
<keyword evidence="3" id="KW-0281">Fimbrium</keyword>
<dbReference type="Proteomes" id="UP001595999">
    <property type="component" value="Unassembled WGS sequence"/>
</dbReference>
<name>A0ABV8ZW50_9NEIS</name>
<evidence type="ECO:0000313" key="5">
    <source>
        <dbReference type="EMBL" id="MFC4490740.1"/>
    </source>
</evidence>
<accession>A0ABV8ZW50</accession>
<dbReference type="InterPro" id="IPR050263">
    <property type="entry name" value="Bact_Fimbrial_Adh_Pro"/>
</dbReference>
<gene>
    <name evidence="5" type="ORF">ACFO0R_14070</name>
</gene>
<reference evidence="6" key="1">
    <citation type="journal article" date="2019" name="Int. J. Syst. Evol. Microbiol.">
        <title>The Global Catalogue of Microorganisms (GCM) 10K type strain sequencing project: providing services to taxonomists for standard genome sequencing and annotation.</title>
        <authorList>
            <consortium name="The Broad Institute Genomics Platform"/>
            <consortium name="The Broad Institute Genome Sequencing Center for Infectious Disease"/>
            <person name="Wu L."/>
            <person name="Ma J."/>
        </authorList>
    </citation>
    <scope>NUCLEOTIDE SEQUENCE [LARGE SCALE GENOMIC DNA]</scope>
    <source>
        <strain evidence="6">CGMCC 4.7608</strain>
    </source>
</reference>
<feature type="domain" description="Fimbrial-type adhesion" evidence="4">
    <location>
        <begin position="220"/>
        <end position="370"/>
    </location>
</feature>
<dbReference type="SUPFAM" id="SSF49401">
    <property type="entry name" value="Bacterial adhesins"/>
    <property type="match status" value="1"/>
</dbReference>
<dbReference type="PANTHER" id="PTHR33420:SF14">
    <property type="entry name" value="TYPE 1 FIMBRIN D-MANNOSE SPECIFIC ADHESIN"/>
    <property type="match status" value="1"/>
</dbReference>
<comment type="similarity">
    <text evidence="2">Belongs to the fimbrial protein family.</text>
</comment>
<protein>
    <submittedName>
        <fullName evidence="5">Fimbrial protein</fullName>
    </submittedName>
</protein>
<dbReference type="RefSeq" id="WP_231461275.1">
    <property type="nucleotide sequence ID" value="NZ_JAJOHW010000026.1"/>
</dbReference>
<evidence type="ECO:0000256" key="2">
    <source>
        <dbReference type="ARBA" id="ARBA00006671"/>
    </source>
</evidence>
<dbReference type="Pfam" id="PF00419">
    <property type="entry name" value="Fimbrial"/>
    <property type="match status" value="1"/>
</dbReference>
<comment type="subcellular location">
    <subcellularLocation>
        <location evidence="1">Fimbrium</location>
    </subcellularLocation>
</comment>
<organism evidence="5 6">
    <name type="scientific">Chromobacterium aquaticum</name>
    <dbReference type="NCBI Taxonomy" id="467180"/>
    <lineage>
        <taxon>Bacteria</taxon>
        <taxon>Pseudomonadati</taxon>
        <taxon>Pseudomonadota</taxon>
        <taxon>Betaproteobacteria</taxon>
        <taxon>Neisseriales</taxon>
        <taxon>Chromobacteriaceae</taxon>
        <taxon>Chromobacterium</taxon>
    </lineage>
</organism>
<dbReference type="InterPro" id="IPR008966">
    <property type="entry name" value="Adhesion_dom_sf"/>
</dbReference>
<comment type="caution">
    <text evidence="5">The sequence shown here is derived from an EMBL/GenBank/DDBJ whole genome shotgun (WGS) entry which is preliminary data.</text>
</comment>
<sequence>MDWKRYGGALLLACVSLSVQAKIKSCDDEAVISQVSEISGLPPTSASKAGDVLHKRLYLFSIGYEVVTKINGDRMRMGAGWSDAPDPNNFNTMRLASGLGVRWRHADSGLDGRLIGSGNSDINTWSEYEDYPDKVGKYTLQALFVQEFVLTDPTKYQGGGGGYLSTPFSIYAHGTGNGASQNVSKGCNQSVQTGDVAYPKGVYHFIYDNWSGDTLPLLPAPSCKLALDSKQLRVSMDAIKVFGLDRKDAVSQDSVPLRIRQEECAINAKPSINFTDAGTPENTSHTLLPNNADAAGSAKGLGVRLRRNQQTDVYFGPSSSSDGSRRIALGTASSGNPVLTLDLNAHYVRTTAAPIQPGAFAATATFVVSYP</sequence>
<evidence type="ECO:0000259" key="4">
    <source>
        <dbReference type="Pfam" id="PF00419"/>
    </source>
</evidence>
<dbReference type="InterPro" id="IPR036937">
    <property type="entry name" value="Adhesion_dom_fimbrial_sf"/>
</dbReference>
<dbReference type="Gene3D" id="2.60.40.1090">
    <property type="entry name" value="Fimbrial-type adhesion domain"/>
    <property type="match status" value="1"/>
</dbReference>
<dbReference type="EMBL" id="JBHSEK010000008">
    <property type="protein sequence ID" value="MFC4490740.1"/>
    <property type="molecule type" value="Genomic_DNA"/>
</dbReference>
<dbReference type="PANTHER" id="PTHR33420">
    <property type="entry name" value="FIMBRIAL SUBUNIT ELFA-RELATED"/>
    <property type="match status" value="1"/>
</dbReference>
<evidence type="ECO:0000256" key="1">
    <source>
        <dbReference type="ARBA" id="ARBA00004561"/>
    </source>
</evidence>
<evidence type="ECO:0000256" key="3">
    <source>
        <dbReference type="ARBA" id="ARBA00023263"/>
    </source>
</evidence>
<proteinExistence type="inferred from homology"/>
<evidence type="ECO:0000313" key="6">
    <source>
        <dbReference type="Proteomes" id="UP001595999"/>
    </source>
</evidence>